<dbReference type="Proteomes" id="UP000316292">
    <property type="component" value="Unassembled WGS sequence"/>
</dbReference>
<feature type="domain" description="NAD-dependent epimerase/dehydratase" evidence="2">
    <location>
        <begin position="171"/>
        <end position="276"/>
    </location>
</feature>
<sequence length="378" mass="41472">MKRALVTGGAGFVGSHVVDALLGRGIQVRILDLLTPPVHDGKLPDYVSTDAEFIRGDVRDPACMRSALRDAHYVFHMAAYQDYLPDFSTFFTTNAASTALLYELIVAERRDVELVVVASSQAVYGEGRYRCGRDGDVYPGPRSEEQLERAEWDHQCPECDGTLEPGWTGESVMAPHNSYGLSKRDQDEIAVKLGARYRIPSVALRYSIVQGPRQSFRNAYSGALRNFTVQLGSGVQPLVYEDGAQLRDYVGVRDVVRATLLPLDRPAMQGSSFNVGGDRSVSVLELAGLVGRALGRASEPRVSGHYRVGDTRHIRSDVSRLKSHGWAPQETLEDVVRGYVEWATSHPEFHNAAAAAHDRMKQLGVLRESASAVSTARG</sequence>
<dbReference type="Pfam" id="PF01370">
    <property type="entry name" value="Epimerase"/>
    <property type="match status" value="2"/>
</dbReference>
<proteinExistence type="inferred from homology"/>
<organism evidence="3 4">
    <name type="scientific">Eiseniibacteriota bacterium</name>
    <dbReference type="NCBI Taxonomy" id="2212470"/>
    <lineage>
        <taxon>Bacteria</taxon>
        <taxon>Candidatus Eiseniibacteriota</taxon>
    </lineage>
</organism>
<dbReference type="SUPFAM" id="SSF51735">
    <property type="entry name" value="NAD(P)-binding Rossmann-fold domains"/>
    <property type="match status" value="1"/>
</dbReference>
<evidence type="ECO:0000313" key="4">
    <source>
        <dbReference type="Proteomes" id="UP000316292"/>
    </source>
</evidence>
<protein>
    <submittedName>
        <fullName evidence="3">NAD-dependent epimerase/dehydratase family protein</fullName>
    </submittedName>
</protein>
<evidence type="ECO:0000313" key="3">
    <source>
        <dbReference type="EMBL" id="TMQ49570.1"/>
    </source>
</evidence>
<comment type="similarity">
    <text evidence="1">Belongs to the NAD(P)-dependent epimerase/dehydratase family.</text>
</comment>
<comment type="caution">
    <text evidence="3">The sequence shown here is derived from an EMBL/GenBank/DDBJ whole genome shotgun (WGS) entry which is preliminary data.</text>
</comment>
<gene>
    <name evidence="3" type="ORF">E6K71_04315</name>
</gene>
<dbReference type="Gene3D" id="3.40.50.720">
    <property type="entry name" value="NAD(P)-binding Rossmann-like Domain"/>
    <property type="match status" value="1"/>
</dbReference>
<dbReference type="EMBL" id="VBOR01000055">
    <property type="protein sequence ID" value="TMQ49570.1"/>
    <property type="molecule type" value="Genomic_DNA"/>
</dbReference>
<dbReference type="InterPro" id="IPR001509">
    <property type="entry name" value="Epimerase_deHydtase"/>
</dbReference>
<reference evidence="3 4" key="1">
    <citation type="journal article" date="2019" name="Nat. Microbiol.">
        <title>Mediterranean grassland soil C-N compound turnover is dependent on rainfall and depth, and is mediated by genomically divergent microorganisms.</title>
        <authorList>
            <person name="Diamond S."/>
            <person name="Andeer P.F."/>
            <person name="Li Z."/>
            <person name="Crits-Christoph A."/>
            <person name="Burstein D."/>
            <person name="Anantharaman K."/>
            <person name="Lane K.R."/>
            <person name="Thomas B.C."/>
            <person name="Pan C."/>
            <person name="Northen T.R."/>
            <person name="Banfield J.F."/>
        </authorList>
    </citation>
    <scope>NUCLEOTIDE SEQUENCE [LARGE SCALE GENOMIC DNA]</scope>
    <source>
        <strain evidence="3">WS_1</strain>
    </source>
</reference>
<evidence type="ECO:0000256" key="1">
    <source>
        <dbReference type="ARBA" id="ARBA00007637"/>
    </source>
</evidence>
<name>A0A538SDZ6_UNCEI</name>
<dbReference type="AlphaFoldDB" id="A0A538SDZ6"/>
<dbReference type="InterPro" id="IPR036291">
    <property type="entry name" value="NAD(P)-bd_dom_sf"/>
</dbReference>
<dbReference type="PANTHER" id="PTHR43000">
    <property type="entry name" value="DTDP-D-GLUCOSE 4,6-DEHYDRATASE-RELATED"/>
    <property type="match status" value="1"/>
</dbReference>
<evidence type="ECO:0000259" key="2">
    <source>
        <dbReference type="Pfam" id="PF01370"/>
    </source>
</evidence>
<feature type="domain" description="NAD-dependent epimerase/dehydratase" evidence="2">
    <location>
        <begin position="4"/>
        <end position="129"/>
    </location>
</feature>
<accession>A0A538SDZ6</accession>